<evidence type="ECO:0000313" key="8">
    <source>
        <dbReference type="Proteomes" id="UP000694941"/>
    </source>
</evidence>
<evidence type="ECO:0000256" key="5">
    <source>
        <dbReference type="ARBA" id="ARBA00022845"/>
    </source>
</evidence>
<dbReference type="Proteomes" id="UP000694941">
    <property type="component" value="Unplaced"/>
</dbReference>
<evidence type="ECO:0000256" key="3">
    <source>
        <dbReference type="ARBA" id="ARBA00022490"/>
    </source>
</evidence>
<dbReference type="PANTHER" id="PTHR16301:SF25">
    <property type="entry name" value="PROTEIN IMPACT"/>
    <property type="match status" value="1"/>
</dbReference>
<dbReference type="InterPro" id="IPR006575">
    <property type="entry name" value="RWD_dom"/>
</dbReference>
<dbReference type="Gene3D" id="3.30.230.30">
    <property type="entry name" value="Impact, N-terminal domain"/>
    <property type="match status" value="1"/>
</dbReference>
<dbReference type="SMART" id="SM00591">
    <property type="entry name" value="RWD"/>
    <property type="match status" value="1"/>
</dbReference>
<dbReference type="PROSITE" id="PS50908">
    <property type="entry name" value="RWD"/>
    <property type="match status" value="1"/>
</dbReference>
<keyword evidence="8" id="KW-1185">Reference proteome</keyword>
<accession>A0ABM1BT94</accession>
<keyword evidence="4" id="KW-0678">Repressor</keyword>
<dbReference type="InterPro" id="IPR016135">
    <property type="entry name" value="UBQ-conjugating_enzyme/RWD"/>
</dbReference>
<dbReference type="Pfam" id="PF01205">
    <property type="entry name" value="Impact_N"/>
    <property type="match status" value="1"/>
</dbReference>
<dbReference type="SUPFAM" id="SSF54211">
    <property type="entry name" value="Ribosomal protein S5 domain 2-like"/>
    <property type="match status" value="1"/>
</dbReference>
<dbReference type="Pfam" id="PF05773">
    <property type="entry name" value="RWD"/>
    <property type="match status" value="1"/>
</dbReference>
<sequence>MAEMLEQEDNLALQVEEVEALRAIYGEEWKVEDSSGNSYSIEIRHKSAEHSVVLKVILPPEYPLHSPPLYQFSAPWMKGYQKVELSTALEDIYFNHSGESILFMWIDKIRDYLDIWDTCGNNIQDTSESIAEEYVDFNFEKYKNGGSSQQKCSDFETPRIYHGETIVDRKSTFQAHLAPVVCVEQVQQIKTKLMENRKIASATHNILAYRIYIEDTKSFHQDCDDDGETHAGSRLLHLLEILGAQNVVVVVSRWYGGILLGPDRFKHINNAARIVLQHCGYITDQKSGTDPKGKKKKTR</sequence>
<dbReference type="Gene3D" id="3.10.110.10">
    <property type="entry name" value="Ubiquitin Conjugating Enzyme"/>
    <property type="match status" value="1"/>
</dbReference>
<evidence type="ECO:0000313" key="9">
    <source>
        <dbReference type="RefSeq" id="XP_013788227.1"/>
    </source>
</evidence>
<dbReference type="InterPro" id="IPR036956">
    <property type="entry name" value="Impact_N_sf"/>
</dbReference>
<dbReference type="SUPFAM" id="SSF54495">
    <property type="entry name" value="UBC-like"/>
    <property type="match status" value="1"/>
</dbReference>
<evidence type="ECO:0000256" key="6">
    <source>
        <dbReference type="ARBA" id="ARBA00023016"/>
    </source>
</evidence>
<keyword evidence="6" id="KW-0346">Stress response</keyword>
<reference evidence="9" key="1">
    <citation type="submission" date="2025-08" db="UniProtKB">
        <authorList>
            <consortium name="RefSeq"/>
        </authorList>
    </citation>
    <scope>IDENTIFICATION</scope>
    <source>
        <tissue evidence="9">Muscle</tissue>
    </source>
</reference>
<dbReference type="RefSeq" id="XP_013788227.1">
    <property type="nucleotide sequence ID" value="XM_013932773.2"/>
</dbReference>
<comment type="subcellular location">
    <subcellularLocation>
        <location evidence="1">Cytoplasm</location>
    </subcellularLocation>
</comment>
<dbReference type="InterPro" id="IPR023582">
    <property type="entry name" value="Impact"/>
</dbReference>
<name>A0ABM1BT94_LIMPO</name>
<dbReference type="InterPro" id="IPR020568">
    <property type="entry name" value="Ribosomal_Su5_D2-typ_SF"/>
</dbReference>
<dbReference type="InterPro" id="IPR001498">
    <property type="entry name" value="Impact_N"/>
</dbReference>
<protein>
    <submittedName>
        <fullName evidence="9">Protein IMPACT-like</fullName>
    </submittedName>
</protein>
<comment type="similarity">
    <text evidence="2">Belongs to the IMPACT family.</text>
</comment>
<proteinExistence type="inferred from homology"/>
<evidence type="ECO:0000256" key="4">
    <source>
        <dbReference type="ARBA" id="ARBA00022491"/>
    </source>
</evidence>
<dbReference type="GeneID" id="106472143"/>
<feature type="domain" description="RWD" evidence="7">
    <location>
        <begin position="16"/>
        <end position="116"/>
    </location>
</feature>
<organism evidence="8 9">
    <name type="scientific">Limulus polyphemus</name>
    <name type="common">Atlantic horseshoe crab</name>
    <dbReference type="NCBI Taxonomy" id="6850"/>
    <lineage>
        <taxon>Eukaryota</taxon>
        <taxon>Metazoa</taxon>
        <taxon>Ecdysozoa</taxon>
        <taxon>Arthropoda</taxon>
        <taxon>Chelicerata</taxon>
        <taxon>Merostomata</taxon>
        <taxon>Xiphosura</taxon>
        <taxon>Limulidae</taxon>
        <taxon>Limulus</taxon>
    </lineage>
</organism>
<keyword evidence="5" id="KW-0810">Translation regulation</keyword>
<dbReference type="PANTHER" id="PTHR16301">
    <property type="entry name" value="IMPACT-RELATED"/>
    <property type="match status" value="1"/>
</dbReference>
<evidence type="ECO:0000256" key="2">
    <source>
        <dbReference type="ARBA" id="ARBA00007665"/>
    </source>
</evidence>
<dbReference type="CDD" id="cd23821">
    <property type="entry name" value="RWD_IMPACT"/>
    <property type="match status" value="1"/>
</dbReference>
<gene>
    <name evidence="9" type="primary">LOC106472143</name>
</gene>
<evidence type="ECO:0000259" key="7">
    <source>
        <dbReference type="PROSITE" id="PS50908"/>
    </source>
</evidence>
<keyword evidence="3" id="KW-0963">Cytoplasm</keyword>
<evidence type="ECO:0000256" key="1">
    <source>
        <dbReference type="ARBA" id="ARBA00004496"/>
    </source>
</evidence>